<dbReference type="SUPFAM" id="SSF48452">
    <property type="entry name" value="TPR-like"/>
    <property type="match status" value="1"/>
</dbReference>
<accession>A0A2X0I9V6</accession>
<dbReference type="Pfam" id="PF13414">
    <property type="entry name" value="TPR_11"/>
    <property type="match status" value="1"/>
</dbReference>
<feature type="compositionally biased region" description="Basic and acidic residues" evidence="4">
    <location>
        <begin position="184"/>
        <end position="206"/>
    </location>
</feature>
<dbReference type="Gene3D" id="1.25.40.10">
    <property type="entry name" value="Tetratricopeptide repeat domain"/>
    <property type="match status" value="3"/>
</dbReference>
<keyword evidence="6" id="KW-1185">Reference proteome</keyword>
<evidence type="ECO:0000313" key="6">
    <source>
        <dbReference type="Proteomes" id="UP000248889"/>
    </source>
</evidence>
<dbReference type="EMBL" id="QKYN01000139">
    <property type="protein sequence ID" value="RAG81752.1"/>
    <property type="molecule type" value="Genomic_DNA"/>
</dbReference>
<dbReference type="OrthoDB" id="9814944at2"/>
<reference evidence="5 6" key="1">
    <citation type="submission" date="2018-06" db="EMBL/GenBank/DDBJ databases">
        <title>Streptacidiphilus pinicola sp. nov., isolated from pine grove soil.</title>
        <authorList>
            <person name="Roh S.G."/>
            <person name="Park S."/>
            <person name="Kim M.-K."/>
            <person name="Yun B.-R."/>
            <person name="Park J."/>
            <person name="Kim M.J."/>
            <person name="Kim Y.S."/>
            <person name="Kim S.B."/>
        </authorList>
    </citation>
    <scope>NUCLEOTIDE SEQUENCE [LARGE SCALE GENOMIC DNA]</scope>
    <source>
        <strain evidence="5 6">MMS16-CNU450</strain>
    </source>
</reference>
<evidence type="ECO:0000256" key="3">
    <source>
        <dbReference type="PROSITE-ProRule" id="PRU00339"/>
    </source>
</evidence>
<dbReference type="Proteomes" id="UP000248889">
    <property type="component" value="Unassembled WGS sequence"/>
</dbReference>
<evidence type="ECO:0000256" key="2">
    <source>
        <dbReference type="ARBA" id="ARBA00022803"/>
    </source>
</evidence>
<dbReference type="PROSITE" id="PS50005">
    <property type="entry name" value="TPR"/>
    <property type="match status" value="3"/>
</dbReference>
<organism evidence="5 6">
    <name type="scientific">Streptacidiphilus pinicola</name>
    <dbReference type="NCBI Taxonomy" id="2219663"/>
    <lineage>
        <taxon>Bacteria</taxon>
        <taxon>Bacillati</taxon>
        <taxon>Actinomycetota</taxon>
        <taxon>Actinomycetes</taxon>
        <taxon>Kitasatosporales</taxon>
        <taxon>Streptomycetaceae</taxon>
        <taxon>Streptacidiphilus</taxon>
    </lineage>
</organism>
<dbReference type="InterPro" id="IPR050498">
    <property type="entry name" value="Ycf3"/>
</dbReference>
<evidence type="ECO:0000313" key="5">
    <source>
        <dbReference type="EMBL" id="RAG81752.1"/>
    </source>
</evidence>
<feature type="repeat" description="TPR" evidence="3">
    <location>
        <begin position="489"/>
        <end position="522"/>
    </location>
</feature>
<dbReference type="AlphaFoldDB" id="A0A2X0I9V6"/>
<evidence type="ECO:0000256" key="4">
    <source>
        <dbReference type="SAM" id="MobiDB-lite"/>
    </source>
</evidence>
<keyword evidence="1" id="KW-0677">Repeat</keyword>
<feature type="repeat" description="TPR" evidence="3">
    <location>
        <begin position="523"/>
        <end position="556"/>
    </location>
</feature>
<evidence type="ECO:0000256" key="1">
    <source>
        <dbReference type="ARBA" id="ARBA00022737"/>
    </source>
</evidence>
<comment type="caution">
    <text evidence="5">The sequence shown here is derived from an EMBL/GenBank/DDBJ whole genome shotgun (WGS) entry which is preliminary data.</text>
</comment>
<dbReference type="PANTHER" id="PTHR44858:SF1">
    <property type="entry name" value="UDP-N-ACETYLGLUCOSAMINE--PEPTIDE N-ACETYLGLUCOSAMINYLTRANSFERASE SPINDLY-RELATED"/>
    <property type="match status" value="1"/>
</dbReference>
<proteinExistence type="predicted"/>
<dbReference type="InterPro" id="IPR019734">
    <property type="entry name" value="TPR_rpt"/>
</dbReference>
<protein>
    <submittedName>
        <fullName evidence="5">Uncharacterized protein</fullName>
    </submittedName>
</protein>
<dbReference type="SMART" id="SM00028">
    <property type="entry name" value="TPR"/>
    <property type="match status" value="7"/>
</dbReference>
<keyword evidence="2 3" id="KW-0802">TPR repeat</keyword>
<dbReference type="PANTHER" id="PTHR44858">
    <property type="entry name" value="TETRATRICOPEPTIDE REPEAT PROTEIN 6"/>
    <property type="match status" value="1"/>
</dbReference>
<sequence>MASHRRIVSESPAPATRLRLASGNRNADVIARCHQRLRGPYTGVDTVLRAVLPEAVRRWPDLVEFHRVELLYGMPELADLVGPAPRTLANDSSFTERTRFFGSGMIRCMSQGIVSFLLGHAERLASSGGLPLHLVFDEVDQAEPTTQEFLALLLRRADPAQLQVTVCVRPSELPDELERALTRHAERVDCGPEHGRPDADTADRRGTTAPADTAHLAELVEAYVAGDCTSSDPAEQLAYQQTPSEQRARLHDLRADELEQANPEWGPRMGALAYHREHGSDPAGAGREALMAAQRHCVEVGFSAAVIDLGLRGRAVTDPTDHQHDFWEFTHQAAAACIPLGRTAQSMELYLDVIQRFADPKVHMMTSYSIAMLHTRFLQPRDHDLALRWQNNAVAIAGILPDPAERLTFSVFHDNGLALVEMHRGNLGRSLQLVQSCIARLDASLTDNQWQLHRSQLLYNRARLLTATGRLDEAFTDYSTLVDLDPYYTDYLCERARIHRTRGDFTAALADYDRAVELAPPFPELYYNRGTARVEAGDTKGALADFAYVLAMEPADTDTRLARSELLLQLEEFEAAETDVTAGLELQPNEPRLLCMRGTIALQRGALTEAFAALDAALAADPDYPAALLNRAVVQYEQGRHQAAVRDLSALLDLVGDEPDVLLNRGIAYQADGRPDLALADYDRALTLPGADLPELEARRAQCRA</sequence>
<dbReference type="InterPro" id="IPR011990">
    <property type="entry name" value="TPR-like_helical_dom_sf"/>
</dbReference>
<feature type="region of interest" description="Disordered" evidence="4">
    <location>
        <begin position="184"/>
        <end position="207"/>
    </location>
</feature>
<dbReference type="Pfam" id="PF13371">
    <property type="entry name" value="TPR_9"/>
    <property type="match status" value="1"/>
</dbReference>
<gene>
    <name evidence="5" type="ORF">DN069_31100</name>
</gene>
<name>A0A2X0I9V6_9ACTN</name>
<dbReference type="Pfam" id="PF13181">
    <property type="entry name" value="TPR_8"/>
    <property type="match status" value="1"/>
</dbReference>
<feature type="repeat" description="TPR" evidence="3">
    <location>
        <begin position="455"/>
        <end position="488"/>
    </location>
</feature>